<protein>
    <submittedName>
        <fullName evidence="1">Uncharacterized protein</fullName>
    </submittedName>
</protein>
<evidence type="ECO:0000313" key="2">
    <source>
        <dbReference type="Proteomes" id="UP000670092"/>
    </source>
</evidence>
<reference evidence="1 2" key="1">
    <citation type="submission" date="2021-01" db="EMBL/GenBank/DDBJ databases">
        <title>Chromosome-level genome assembly of a human fungal pathogen reveals clustering of transcriptionally co-regulated genes.</title>
        <authorList>
            <person name="Voorhies M."/>
            <person name="Cohen S."/>
            <person name="Shea T.P."/>
            <person name="Petrus S."/>
            <person name="Munoz J.F."/>
            <person name="Poplawski S."/>
            <person name="Goldman W.E."/>
            <person name="Michael T."/>
            <person name="Cuomo C.A."/>
            <person name="Sil A."/>
            <person name="Beyhan S."/>
        </authorList>
    </citation>
    <scope>NUCLEOTIDE SEQUENCE [LARGE SCALE GENOMIC DNA]</scope>
    <source>
        <strain evidence="1 2">G184AR</strain>
    </source>
</reference>
<dbReference type="EMBL" id="JAEVHI010000002">
    <property type="protein sequence ID" value="KAG5299991.1"/>
    <property type="molecule type" value="Genomic_DNA"/>
</dbReference>
<organism evidence="1 2">
    <name type="scientific">Ajellomyces capsulatus</name>
    <name type="common">Darling's disease fungus</name>
    <name type="synonym">Histoplasma capsulatum</name>
    <dbReference type="NCBI Taxonomy" id="5037"/>
    <lineage>
        <taxon>Eukaryota</taxon>
        <taxon>Fungi</taxon>
        <taxon>Dikarya</taxon>
        <taxon>Ascomycota</taxon>
        <taxon>Pezizomycotina</taxon>
        <taxon>Eurotiomycetes</taxon>
        <taxon>Eurotiomycetidae</taxon>
        <taxon>Onygenales</taxon>
        <taxon>Ajellomycetaceae</taxon>
        <taxon>Histoplasma</taxon>
    </lineage>
</organism>
<accession>A0A8H7YZE3</accession>
<dbReference type="Proteomes" id="UP000670092">
    <property type="component" value="Unassembled WGS sequence"/>
</dbReference>
<proteinExistence type="predicted"/>
<evidence type="ECO:0000313" key="1">
    <source>
        <dbReference type="EMBL" id="KAG5299991.1"/>
    </source>
</evidence>
<sequence length="73" mass="8741">MGVVGSIPKIYHLRWYQLSRSNSQRRSRDLDRMQLLLLRTREEQELKFSLDGIIMGHIRTSVFVSEFFSLEIR</sequence>
<dbReference type="VEuPathDB" id="FungiDB:I7I52_10496"/>
<comment type="caution">
    <text evidence="1">The sequence shown here is derived from an EMBL/GenBank/DDBJ whole genome shotgun (WGS) entry which is preliminary data.</text>
</comment>
<gene>
    <name evidence="1" type="ORF">I7I52_10496</name>
</gene>
<dbReference type="AlphaFoldDB" id="A0A8H7YZE3"/>
<name>A0A8H7YZE3_AJECA</name>